<dbReference type="Gene3D" id="1.10.10.10">
    <property type="entry name" value="Winged helix-like DNA-binding domain superfamily/Winged helix DNA-binding domain"/>
    <property type="match status" value="1"/>
</dbReference>
<protein>
    <recommendedName>
        <fullName evidence="4">OmpR/PhoB-type domain-containing protein</fullName>
    </recommendedName>
</protein>
<feature type="transmembrane region" description="Helical" evidence="3">
    <location>
        <begin position="121"/>
        <end position="144"/>
    </location>
</feature>
<dbReference type="CDD" id="cd00383">
    <property type="entry name" value="trans_reg_C"/>
    <property type="match status" value="1"/>
</dbReference>
<evidence type="ECO:0000259" key="4">
    <source>
        <dbReference type="PROSITE" id="PS51755"/>
    </source>
</evidence>
<proteinExistence type="predicted"/>
<dbReference type="Proteomes" id="UP001157439">
    <property type="component" value="Unassembled WGS sequence"/>
</dbReference>
<feature type="DNA-binding region" description="OmpR/PhoB-type" evidence="2">
    <location>
        <begin position="6"/>
        <end position="104"/>
    </location>
</feature>
<evidence type="ECO:0000313" key="6">
    <source>
        <dbReference type="Proteomes" id="UP001157439"/>
    </source>
</evidence>
<evidence type="ECO:0000256" key="2">
    <source>
        <dbReference type="PROSITE-ProRule" id="PRU01091"/>
    </source>
</evidence>
<dbReference type="GO" id="GO:0000160">
    <property type="term" value="P:phosphorelay signal transduction system"/>
    <property type="evidence" value="ECO:0007669"/>
    <property type="project" value="InterPro"/>
</dbReference>
<accession>A0AA37TJS8</accession>
<keyword evidence="1 2" id="KW-0238">DNA-binding</keyword>
<dbReference type="PROSITE" id="PS51755">
    <property type="entry name" value="OMPR_PHOB"/>
    <property type="match status" value="1"/>
</dbReference>
<organism evidence="5 6">
    <name type="scientific">Paraferrimonas haliotis</name>
    <dbReference type="NCBI Taxonomy" id="2013866"/>
    <lineage>
        <taxon>Bacteria</taxon>
        <taxon>Pseudomonadati</taxon>
        <taxon>Pseudomonadota</taxon>
        <taxon>Gammaproteobacteria</taxon>
        <taxon>Alteromonadales</taxon>
        <taxon>Ferrimonadaceae</taxon>
        <taxon>Paraferrimonas</taxon>
    </lineage>
</organism>
<keyword evidence="3" id="KW-1133">Transmembrane helix</keyword>
<dbReference type="GO" id="GO:0003677">
    <property type="term" value="F:DNA binding"/>
    <property type="evidence" value="ECO:0007669"/>
    <property type="project" value="UniProtKB-UniRule"/>
</dbReference>
<feature type="domain" description="OmpR/PhoB-type" evidence="4">
    <location>
        <begin position="6"/>
        <end position="104"/>
    </location>
</feature>
<evidence type="ECO:0000313" key="5">
    <source>
        <dbReference type="EMBL" id="GLS82747.1"/>
    </source>
</evidence>
<dbReference type="InterPro" id="IPR001867">
    <property type="entry name" value="OmpR/PhoB-type_DNA-bd"/>
</dbReference>
<keyword evidence="6" id="KW-1185">Reference proteome</keyword>
<dbReference type="EMBL" id="BSPO01000002">
    <property type="protein sequence ID" value="GLS82747.1"/>
    <property type="molecule type" value="Genomic_DNA"/>
</dbReference>
<dbReference type="SUPFAM" id="SSF46894">
    <property type="entry name" value="C-terminal effector domain of the bipartite response regulators"/>
    <property type="match status" value="1"/>
</dbReference>
<dbReference type="SMART" id="SM00862">
    <property type="entry name" value="Trans_reg_C"/>
    <property type="match status" value="1"/>
</dbReference>
<keyword evidence="3" id="KW-0472">Membrane</keyword>
<reference evidence="5 6" key="1">
    <citation type="journal article" date="2014" name="Int. J. Syst. Evol. Microbiol.">
        <title>Complete genome sequence of Corynebacterium casei LMG S-19264T (=DSM 44701T), isolated from a smear-ripened cheese.</title>
        <authorList>
            <consortium name="US DOE Joint Genome Institute (JGI-PGF)"/>
            <person name="Walter F."/>
            <person name="Albersmeier A."/>
            <person name="Kalinowski J."/>
            <person name="Ruckert C."/>
        </authorList>
    </citation>
    <scope>NUCLEOTIDE SEQUENCE [LARGE SCALE GENOMIC DNA]</scope>
    <source>
        <strain evidence="5 6">NBRC 112785</strain>
    </source>
</reference>
<keyword evidence="3" id="KW-0812">Transmembrane</keyword>
<gene>
    <name evidence="5" type="ORF">GCM10007894_07240</name>
</gene>
<dbReference type="Pfam" id="PF00486">
    <property type="entry name" value="Trans_reg_C"/>
    <property type="match status" value="1"/>
</dbReference>
<evidence type="ECO:0000256" key="3">
    <source>
        <dbReference type="SAM" id="Phobius"/>
    </source>
</evidence>
<comment type="caution">
    <text evidence="5">The sequence shown here is derived from an EMBL/GenBank/DDBJ whole genome shotgun (WGS) entry which is preliminary data.</text>
</comment>
<sequence length="255" mass="29148">MQMHNDINVDINQFTFDPSANGVVNRETGTKHSLTPTEYQVMTFLCEHPNQVFNKQQLACAGGLEPIMSDSAVVKAVFTLRKYLDDHDAIIIETIPRKGYRLNIEMPDTSFKPRHSHLLQFCFVPSIVIALLASIAIMHKYIWFDVPQAPNLDKQILTLSNEQTLTLHWLPYPAHAAPIKRQVQQRLMQRLSTCEPMIWNHVYLTFSADAQVFNLSLVGKTPLQEMVVKNIKNSDFSAQPLFLSPNWIDEVNLCE</sequence>
<dbReference type="InterPro" id="IPR036388">
    <property type="entry name" value="WH-like_DNA-bd_sf"/>
</dbReference>
<evidence type="ECO:0000256" key="1">
    <source>
        <dbReference type="ARBA" id="ARBA00023125"/>
    </source>
</evidence>
<name>A0AA37TJS8_9GAMM</name>
<dbReference type="GO" id="GO:0006355">
    <property type="term" value="P:regulation of DNA-templated transcription"/>
    <property type="evidence" value="ECO:0007669"/>
    <property type="project" value="InterPro"/>
</dbReference>
<dbReference type="AlphaFoldDB" id="A0AA37TJS8"/>
<dbReference type="InterPro" id="IPR016032">
    <property type="entry name" value="Sig_transdc_resp-reg_C-effctor"/>
</dbReference>